<protein>
    <submittedName>
        <fullName evidence="1">Uncharacterized protein</fullName>
    </submittedName>
</protein>
<comment type="caution">
    <text evidence="1">The sequence shown here is derived from an EMBL/GenBank/DDBJ whole genome shotgun (WGS) entry which is preliminary data.</text>
</comment>
<name>A0AAD4UK50_OVIAM</name>
<accession>A0AAD4UK50</accession>
<keyword evidence="2" id="KW-1185">Reference proteome</keyword>
<dbReference type="AlphaFoldDB" id="A0AAD4UK50"/>
<gene>
    <name evidence="1" type="ORF">MG293_001033</name>
</gene>
<organism evidence="1 2">
    <name type="scientific">Ovis ammon polii</name>
    <dbReference type="NCBI Taxonomy" id="230172"/>
    <lineage>
        <taxon>Eukaryota</taxon>
        <taxon>Metazoa</taxon>
        <taxon>Chordata</taxon>
        <taxon>Craniata</taxon>
        <taxon>Vertebrata</taxon>
        <taxon>Euteleostomi</taxon>
        <taxon>Mammalia</taxon>
        <taxon>Eutheria</taxon>
        <taxon>Laurasiatheria</taxon>
        <taxon>Artiodactyla</taxon>
        <taxon>Ruminantia</taxon>
        <taxon>Pecora</taxon>
        <taxon>Bovidae</taxon>
        <taxon>Caprinae</taxon>
        <taxon>Ovis</taxon>
    </lineage>
</organism>
<dbReference type="EMBL" id="JAKZEL010000001">
    <property type="protein sequence ID" value="KAI4548703.1"/>
    <property type="molecule type" value="Genomic_DNA"/>
</dbReference>
<dbReference type="Proteomes" id="UP001214576">
    <property type="component" value="Unassembled WGS sequence"/>
</dbReference>
<evidence type="ECO:0000313" key="2">
    <source>
        <dbReference type="Proteomes" id="UP001214576"/>
    </source>
</evidence>
<proteinExistence type="predicted"/>
<evidence type="ECO:0000313" key="1">
    <source>
        <dbReference type="EMBL" id="KAI4548703.1"/>
    </source>
</evidence>
<sequence length="263" mass="30690">MFKEQRLCRCRRAERSYSTFKVRKGDLVQGKEQQLRFAGAAVKRYPTSKARVLECGATAFSFWCPDMINYHLYLISRERMESGNEDSMPRRKKIRLQNILLEMKALRCGERRMQKRIEEESCERREDERTSGVQGPVSYLVKKKLHFVRFREKSLWKSPDLTPPPMSQSDPRPESPDNVQELVVYLEDKVNSQIKMGPIAPGQKEHRQPQGHQTVHKKEVNIQIVVRPQIFLCVLTKNRGPQGRVFFDSPYTVTLSSEANSEF</sequence>
<reference evidence="1" key="1">
    <citation type="submission" date="2022-03" db="EMBL/GenBank/DDBJ databases">
        <title>Genomic analyses of argali, domestic sheep and their hybrids provide insights into chromosomal evolution, heterosis and genetic basis of agronomic traits.</title>
        <authorList>
            <person name="Li M."/>
        </authorList>
    </citation>
    <scope>NUCLEOTIDE SEQUENCE</scope>
    <source>
        <strain evidence="1">CAU-MHL-2022a</strain>
        <tissue evidence="1">Skin</tissue>
    </source>
</reference>